<reference evidence="3" key="3">
    <citation type="submission" date="2025-09" db="UniProtKB">
        <authorList>
            <consortium name="Ensembl"/>
        </authorList>
    </citation>
    <scope>IDENTIFICATION</scope>
</reference>
<dbReference type="InterPro" id="IPR052201">
    <property type="entry name" value="LRR-containing_regulator"/>
</dbReference>
<sequence length="573" mass="64097">MGSPRETASAPASSSAPAPARATIQARFPGAALLGQRESPESGLQKQYSNLCMEKSQKINPFILHILQELDEEVKKGLEGGITLNIAGNNRLVPVERVTGQDFWILSRILKNCRYINGLDVGYNLISDVGAYYAAKLLQKQLYLTYLNLMFNDIGPEGGELIAKALHKNQTLKYLRMTGNKIENTGGMFFAAMLQINSSLEKLDLGDCDLGMQSVIAIATVLTRNQAIKAINLNRPILYGEQEESTVHVGRMLKENHCLVALHMCKHDMKNSGIQQLCDALYLNSSLRYLDVSCNKITHDGMVYVADVLKSNTTLEVIDLSFNRIENAGANYLSEALTSHNRSLKALSVVSNNIEGEGLVALSQSMKTNLTFSHIYIWGNKFDEATCVAYLHLIQMGRLKPDNTDVEPFVVDGHVYLAEVSNGLKKHYYWTSTYGECYDHSSNSVHSSSAMCKFVPSAISSCLPIQVSNDHFSVHSTPIDCSAFPFLPFPTKTLNILALLIVSYIHAWDFHLTVNLRVVSLFYLCSFMYSDLNFFPALETLARYCYPNMWMFTSWCFSKFFLKLNTVFNMVMI</sequence>
<keyword evidence="1" id="KW-0677">Repeat</keyword>
<dbReference type="Proteomes" id="UP000008225">
    <property type="component" value="Chromosome 17"/>
</dbReference>
<proteinExistence type="predicted"/>
<dbReference type="PANTHER" id="PTHR24111">
    <property type="entry name" value="LEUCINE-RICH REPEAT-CONTAINING PROTEIN 34"/>
    <property type="match status" value="1"/>
</dbReference>
<dbReference type="AlphaFoldDB" id="A0A8I3W886"/>
<dbReference type="SUPFAM" id="SSF52047">
    <property type="entry name" value="RNI-like"/>
    <property type="match status" value="1"/>
</dbReference>
<protein>
    <submittedName>
        <fullName evidence="3">Leucine rich repeat containing 34</fullName>
    </submittedName>
</protein>
<dbReference type="GeneTree" id="ENSGT00940000156456"/>
<evidence type="ECO:0000256" key="1">
    <source>
        <dbReference type="ARBA" id="ARBA00022737"/>
    </source>
</evidence>
<dbReference type="Ensembl" id="ENSCJAT00000127961.1">
    <property type="protein sequence ID" value="ENSCJAP00000088624.1"/>
    <property type="gene ID" value="ENSCJAG00000002624.4"/>
</dbReference>
<dbReference type="SMART" id="SM00368">
    <property type="entry name" value="LRR_RI"/>
    <property type="match status" value="6"/>
</dbReference>
<gene>
    <name evidence="3" type="primary">LRRC34</name>
</gene>
<dbReference type="GO" id="GO:0000723">
    <property type="term" value="P:telomere maintenance"/>
    <property type="evidence" value="ECO:0007669"/>
    <property type="project" value="Ensembl"/>
</dbReference>
<keyword evidence="4" id="KW-1185">Reference proteome</keyword>
<name>A0A8I3W886_CALJA</name>
<feature type="region of interest" description="Disordered" evidence="2">
    <location>
        <begin position="1"/>
        <end position="21"/>
    </location>
</feature>
<organism evidence="3 4">
    <name type="scientific">Callithrix jacchus</name>
    <name type="common">White-tufted-ear marmoset</name>
    <name type="synonym">Simia Jacchus</name>
    <dbReference type="NCBI Taxonomy" id="9483"/>
    <lineage>
        <taxon>Eukaryota</taxon>
        <taxon>Metazoa</taxon>
        <taxon>Chordata</taxon>
        <taxon>Craniata</taxon>
        <taxon>Vertebrata</taxon>
        <taxon>Euteleostomi</taxon>
        <taxon>Mammalia</taxon>
        <taxon>Eutheria</taxon>
        <taxon>Euarchontoglires</taxon>
        <taxon>Primates</taxon>
        <taxon>Haplorrhini</taxon>
        <taxon>Platyrrhini</taxon>
        <taxon>Cebidae</taxon>
        <taxon>Callitrichinae</taxon>
        <taxon>Callithrix</taxon>
        <taxon>Callithrix</taxon>
    </lineage>
</organism>
<feature type="compositionally biased region" description="Low complexity" evidence="2">
    <location>
        <begin position="8"/>
        <end position="20"/>
    </location>
</feature>
<dbReference type="InterPro" id="IPR001611">
    <property type="entry name" value="Leu-rich_rpt"/>
</dbReference>
<dbReference type="OMA" id="VCSWIEN"/>
<dbReference type="InterPro" id="IPR032675">
    <property type="entry name" value="LRR_dom_sf"/>
</dbReference>
<dbReference type="PANTHER" id="PTHR24111:SF4">
    <property type="entry name" value="LEUCINE-RICH REPEAT-CONTAINING PROTEIN 34"/>
    <property type="match status" value="1"/>
</dbReference>
<evidence type="ECO:0000313" key="4">
    <source>
        <dbReference type="Proteomes" id="UP000008225"/>
    </source>
</evidence>
<dbReference type="Gene3D" id="3.80.10.10">
    <property type="entry name" value="Ribonuclease Inhibitor"/>
    <property type="match status" value="2"/>
</dbReference>
<accession>A0A8I3W886</accession>
<dbReference type="GO" id="GO:0010467">
    <property type="term" value="P:gene expression"/>
    <property type="evidence" value="ECO:0007669"/>
    <property type="project" value="Ensembl"/>
</dbReference>
<reference evidence="3" key="2">
    <citation type="submission" date="2025-08" db="UniProtKB">
        <authorList>
            <consortium name="Ensembl"/>
        </authorList>
    </citation>
    <scope>IDENTIFICATION</scope>
</reference>
<evidence type="ECO:0000256" key="2">
    <source>
        <dbReference type="SAM" id="MobiDB-lite"/>
    </source>
</evidence>
<evidence type="ECO:0000313" key="3">
    <source>
        <dbReference type="Ensembl" id="ENSCJAP00000088624.1"/>
    </source>
</evidence>
<reference evidence="3 4" key="1">
    <citation type="submission" date="2009-03" db="EMBL/GenBank/DDBJ databases">
        <authorList>
            <person name="Warren W."/>
            <person name="Ye L."/>
            <person name="Minx P."/>
            <person name="Worley K."/>
            <person name="Gibbs R."/>
            <person name="Wilson R.K."/>
        </authorList>
    </citation>
    <scope>NUCLEOTIDE SEQUENCE [LARGE SCALE GENOMIC DNA]</scope>
</reference>
<dbReference type="Pfam" id="PF13516">
    <property type="entry name" value="LRR_6"/>
    <property type="match status" value="6"/>
</dbReference>